<keyword evidence="1" id="KW-0597">Phosphoprotein</keyword>
<dbReference type="Proteomes" id="UP000694388">
    <property type="component" value="Unplaced"/>
</dbReference>
<dbReference type="Ensembl" id="ENSEBUT00000025808.1">
    <property type="protein sequence ID" value="ENSEBUP00000025232.1"/>
    <property type="gene ID" value="ENSEBUG00000015552.1"/>
</dbReference>
<organism evidence="3 4">
    <name type="scientific">Eptatretus burgeri</name>
    <name type="common">Inshore hagfish</name>
    <dbReference type="NCBI Taxonomy" id="7764"/>
    <lineage>
        <taxon>Eukaryota</taxon>
        <taxon>Metazoa</taxon>
        <taxon>Chordata</taxon>
        <taxon>Craniata</taxon>
        <taxon>Vertebrata</taxon>
        <taxon>Cyclostomata</taxon>
        <taxon>Myxini</taxon>
        <taxon>Myxiniformes</taxon>
        <taxon>Myxinidae</taxon>
        <taxon>Eptatretinae</taxon>
        <taxon>Eptatretus</taxon>
    </lineage>
</organism>
<evidence type="ECO:0000313" key="4">
    <source>
        <dbReference type="Proteomes" id="UP000694388"/>
    </source>
</evidence>
<feature type="region of interest" description="Disordered" evidence="2">
    <location>
        <begin position="1"/>
        <end position="31"/>
    </location>
</feature>
<reference evidence="3" key="1">
    <citation type="submission" date="2025-08" db="UniProtKB">
        <authorList>
            <consortium name="Ensembl"/>
        </authorList>
    </citation>
    <scope>IDENTIFICATION</scope>
</reference>
<dbReference type="GeneTree" id="ENSGT00950000183046"/>
<accession>A0A8C4R7G0</accession>
<reference evidence="3" key="2">
    <citation type="submission" date="2025-09" db="UniProtKB">
        <authorList>
            <consortium name="Ensembl"/>
        </authorList>
    </citation>
    <scope>IDENTIFICATION</scope>
</reference>
<dbReference type="PANTHER" id="PTHR14972">
    <property type="entry name" value="AGAP011572-PA"/>
    <property type="match status" value="1"/>
</dbReference>
<dbReference type="InterPro" id="IPR026642">
    <property type="entry name" value="Glcci1/FAM117"/>
</dbReference>
<name>A0A8C4R7G0_EPTBU</name>
<dbReference type="Pfam" id="PF15388">
    <property type="entry name" value="FAM117"/>
    <property type="match status" value="2"/>
</dbReference>
<dbReference type="AlphaFoldDB" id="A0A8C4R7G0"/>
<keyword evidence="4" id="KW-1185">Reference proteome</keyword>
<dbReference type="PANTHER" id="PTHR14972:SF8">
    <property type="entry name" value="GLUCOCORTICOID-INDUCED TRANSCRIPT 1 PROTEIN-LIKE ISOFORM X1"/>
    <property type="match status" value="1"/>
</dbReference>
<sequence>MPHRASGVGTSSPGRPQPLRATVPFQGTSESGATTFLRTHGRTGCGSVGNRAETATGVLPGAAGSRSPLSGPLLGPCTQDHGRRFVSPHDSPEWHRDDSPVCRAPRSKTVPAPAAHGCHWAYPAPAGLTRSYPGLPLTIMGPYLSGQWPRHFTCLGLPGLNHKATQTPRAWTDGEGEQQRSGRHHRSASWGGSDPRREVSISGPEVGMPFSTSLLAMERSSLEGLNQEIETVFLQGNSDTDKLQHPHNLMDGRRAPPPGLASDFHLQRPKCLRRPSTPTAGQKSRAFNSRLAKADSRDERMLCGRSSSPFVCICISPSTDELQEKSGPDIVSILVTSSTASKHVLKDPCQPLLDYFPRLNGSTFVREAPEGCEIKAFEEHVVGNLKMAAFLPPDKSKVYFVPTSDSAFISVKTLKAPSWALGNRMKSPNELYSFPAFPSCQSDGSSGSSELALPGTIRPGERTVAASLKAQAVAQRPKMLAGDFPGLPLLC</sequence>
<proteinExistence type="predicted"/>
<evidence type="ECO:0000256" key="2">
    <source>
        <dbReference type="SAM" id="MobiDB-lite"/>
    </source>
</evidence>
<evidence type="ECO:0000313" key="3">
    <source>
        <dbReference type="Ensembl" id="ENSEBUP00000025232.1"/>
    </source>
</evidence>
<protein>
    <submittedName>
        <fullName evidence="3">Uncharacterized protein</fullName>
    </submittedName>
</protein>
<evidence type="ECO:0000256" key="1">
    <source>
        <dbReference type="ARBA" id="ARBA00022553"/>
    </source>
</evidence>
<feature type="region of interest" description="Disordered" evidence="2">
    <location>
        <begin position="165"/>
        <end position="204"/>
    </location>
</feature>